<feature type="compositionally biased region" description="Low complexity" evidence="1">
    <location>
        <begin position="111"/>
        <end position="125"/>
    </location>
</feature>
<protein>
    <submittedName>
        <fullName evidence="2">Uncharacterized protein</fullName>
    </submittedName>
</protein>
<reference evidence="2 3" key="1">
    <citation type="submission" date="2016-05" db="EMBL/GenBank/DDBJ databases">
        <title>Genome sequencing reveals origins of a unique bacterial endosymbiosis in the earliest lineages of terrestrial Fungi.</title>
        <authorList>
            <consortium name="DOE Joint Genome Institute"/>
            <person name="Uehling J."/>
            <person name="Gryganskyi A."/>
            <person name="Hameed K."/>
            <person name="Tschaplinski T."/>
            <person name="Misztal P."/>
            <person name="Wu S."/>
            <person name="Desiro A."/>
            <person name="Vande Pol N."/>
            <person name="Du Z.-Y."/>
            <person name="Zienkiewicz A."/>
            <person name="Zienkiewicz K."/>
            <person name="Morin E."/>
            <person name="Tisserant E."/>
            <person name="Splivallo R."/>
            <person name="Hainaut M."/>
            <person name="Henrissat B."/>
            <person name="Ohm R."/>
            <person name="Kuo A."/>
            <person name="Yan J."/>
            <person name="Lipzen A."/>
            <person name="Nolan M."/>
            <person name="Labutti K."/>
            <person name="Barry K."/>
            <person name="Goldstein A."/>
            <person name="Labbe J."/>
            <person name="Schadt C."/>
            <person name="Tuskan G."/>
            <person name="Grigoriev I."/>
            <person name="Martin F."/>
            <person name="Vilgalys R."/>
            <person name="Bonito G."/>
        </authorList>
    </citation>
    <scope>NUCLEOTIDE SEQUENCE [LARGE SCALE GENOMIC DNA]</scope>
    <source>
        <strain evidence="2 3">AG-77</strain>
    </source>
</reference>
<organism evidence="2 3">
    <name type="scientific">Linnemannia elongata AG-77</name>
    <dbReference type="NCBI Taxonomy" id="1314771"/>
    <lineage>
        <taxon>Eukaryota</taxon>
        <taxon>Fungi</taxon>
        <taxon>Fungi incertae sedis</taxon>
        <taxon>Mucoromycota</taxon>
        <taxon>Mortierellomycotina</taxon>
        <taxon>Mortierellomycetes</taxon>
        <taxon>Mortierellales</taxon>
        <taxon>Mortierellaceae</taxon>
        <taxon>Linnemannia</taxon>
    </lineage>
</organism>
<accession>A0A197KEH9</accession>
<feature type="compositionally biased region" description="Polar residues" evidence="1">
    <location>
        <begin position="93"/>
        <end position="110"/>
    </location>
</feature>
<gene>
    <name evidence="2" type="ORF">K457DRAFT_13155</name>
</gene>
<feature type="region of interest" description="Disordered" evidence="1">
    <location>
        <begin position="90"/>
        <end position="137"/>
    </location>
</feature>
<feature type="compositionally biased region" description="Polar residues" evidence="1">
    <location>
        <begin position="8"/>
        <end position="36"/>
    </location>
</feature>
<feature type="region of interest" description="Disordered" evidence="1">
    <location>
        <begin position="53"/>
        <end position="74"/>
    </location>
</feature>
<dbReference type="AlphaFoldDB" id="A0A197KEH9"/>
<feature type="compositionally biased region" description="Low complexity" evidence="1">
    <location>
        <begin position="53"/>
        <end position="64"/>
    </location>
</feature>
<evidence type="ECO:0000313" key="2">
    <source>
        <dbReference type="EMBL" id="OAQ35920.1"/>
    </source>
</evidence>
<sequence length="137" mass="14872">MINDNPAYPSSTENGNPIHQSSSDNLTHQQPSSDNLAQFIRMIGNLSPADRQALASALSSSPSPETDSDPFLSTKPAVKTLEPYNRLEECSPVSKSVTNPSTTPRLTNWMTTPTSNSFTEFSTSNIQPPPSHQLQGR</sequence>
<evidence type="ECO:0000313" key="3">
    <source>
        <dbReference type="Proteomes" id="UP000078512"/>
    </source>
</evidence>
<evidence type="ECO:0000256" key="1">
    <source>
        <dbReference type="SAM" id="MobiDB-lite"/>
    </source>
</evidence>
<proteinExistence type="predicted"/>
<name>A0A197KEH9_9FUNG</name>
<dbReference type="Proteomes" id="UP000078512">
    <property type="component" value="Unassembled WGS sequence"/>
</dbReference>
<feature type="region of interest" description="Disordered" evidence="1">
    <location>
        <begin position="1"/>
        <end position="36"/>
    </location>
</feature>
<dbReference type="OrthoDB" id="2367999at2759"/>
<keyword evidence="3" id="KW-1185">Reference proteome</keyword>
<dbReference type="EMBL" id="KV442013">
    <property type="protein sequence ID" value="OAQ35920.1"/>
    <property type="molecule type" value="Genomic_DNA"/>
</dbReference>